<accession>A0A7C1VWX8</accession>
<dbReference type="AlphaFoldDB" id="A0A7C1VWX8"/>
<dbReference type="PANTHER" id="PTHR37530:SF1">
    <property type="entry name" value="OUTER MEMBRANE PROTEIN SLP"/>
    <property type="match status" value="1"/>
</dbReference>
<dbReference type="PIRSF" id="PIRSF004982">
    <property type="entry name" value="SlP"/>
    <property type="match status" value="1"/>
</dbReference>
<dbReference type="Pfam" id="PF03843">
    <property type="entry name" value="Slp"/>
    <property type="match status" value="1"/>
</dbReference>
<protein>
    <submittedName>
        <fullName evidence="1">Slp family lipoprotein</fullName>
    </submittedName>
</protein>
<keyword evidence="1" id="KW-0449">Lipoprotein</keyword>
<proteinExistence type="predicted"/>
<dbReference type="NCBIfam" id="TIGR00752">
    <property type="entry name" value="slp"/>
    <property type="match status" value="1"/>
</dbReference>
<organism evidence="1">
    <name type="scientific">Methylophaga aminisulfidivorans</name>
    <dbReference type="NCBI Taxonomy" id="230105"/>
    <lineage>
        <taxon>Bacteria</taxon>
        <taxon>Pseudomonadati</taxon>
        <taxon>Pseudomonadota</taxon>
        <taxon>Gammaproteobacteria</taxon>
        <taxon>Thiotrichales</taxon>
        <taxon>Piscirickettsiaceae</taxon>
        <taxon>Methylophaga</taxon>
    </lineage>
</organism>
<gene>
    <name evidence="1" type="ORF">ENI26_05935</name>
</gene>
<comment type="caution">
    <text evidence="1">The sequence shown here is derived from an EMBL/GenBank/DDBJ whole genome shotgun (WGS) entry which is preliminary data.</text>
</comment>
<dbReference type="GO" id="GO:0019867">
    <property type="term" value="C:outer membrane"/>
    <property type="evidence" value="ECO:0007669"/>
    <property type="project" value="InterPro"/>
</dbReference>
<sequence length="179" mass="19797">MFLNVESIMKNLFMLSFLVLTACSSVSPQIQFAAADALQLKQAAADIDASIGKTVRWGGKIISVSNEQDQSSLQIVQFPLSYIGRPVESKASQGRFIVQTTKFLDPEVYKKDELVTVVGTLTSSQVIQVDQKKLTLPVLEMTETHRWSRLNPSSGLPYNPKHDQPFVGYGYYGTGSYSP</sequence>
<evidence type="ECO:0000313" key="1">
    <source>
        <dbReference type="EMBL" id="HEC73899.1"/>
    </source>
</evidence>
<dbReference type="PANTHER" id="PTHR37530">
    <property type="entry name" value="OUTER MEMBRANE PROTEIN SLP"/>
    <property type="match status" value="1"/>
</dbReference>
<dbReference type="InterPro" id="IPR004658">
    <property type="entry name" value="OMP_Slp"/>
</dbReference>
<reference evidence="1" key="1">
    <citation type="journal article" date="2020" name="mSystems">
        <title>Genome- and Community-Level Interaction Insights into Carbon Utilization and Element Cycling Functions of Hydrothermarchaeota in Hydrothermal Sediment.</title>
        <authorList>
            <person name="Zhou Z."/>
            <person name="Liu Y."/>
            <person name="Xu W."/>
            <person name="Pan J."/>
            <person name="Luo Z.H."/>
            <person name="Li M."/>
        </authorList>
    </citation>
    <scope>NUCLEOTIDE SEQUENCE [LARGE SCALE GENOMIC DNA]</scope>
    <source>
        <strain evidence="1">HyVt-380</strain>
    </source>
</reference>
<name>A0A7C1VWX8_9GAMM</name>
<dbReference type="EMBL" id="DRHY01000132">
    <property type="protein sequence ID" value="HEC73899.1"/>
    <property type="molecule type" value="Genomic_DNA"/>
</dbReference>
<dbReference type="Proteomes" id="UP000886384">
    <property type="component" value="Unassembled WGS sequence"/>
</dbReference>